<dbReference type="InterPro" id="IPR050723">
    <property type="entry name" value="CFA/CMAS"/>
</dbReference>
<feature type="domain" description="Methyltransferase" evidence="1">
    <location>
        <begin position="62"/>
        <end position="135"/>
    </location>
</feature>
<evidence type="ECO:0000313" key="3">
    <source>
        <dbReference type="Proteomes" id="UP001053296"/>
    </source>
</evidence>
<protein>
    <submittedName>
        <fullName evidence="2">SAM-dependent methyltransferase</fullName>
    </submittedName>
</protein>
<evidence type="ECO:0000259" key="1">
    <source>
        <dbReference type="Pfam" id="PF13649"/>
    </source>
</evidence>
<dbReference type="RefSeq" id="WP_229591877.1">
    <property type="nucleotide sequence ID" value="NZ_AP024485.1"/>
</dbReference>
<keyword evidence="2" id="KW-0489">Methyltransferase</keyword>
<name>A0ABM7PA79_9BACT</name>
<proteinExistence type="predicted"/>
<dbReference type="GO" id="GO:0008168">
    <property type="term" value="F:methyltransferase activity"/>
    <property type="evidence" value="ECO:0007669"/>
    <property type="project" value="UniProtKB-KW"/>
</dbReference>
<dbReference type="CDD" id="cd02440">
    <property type="entry name" value="AdoMet_MTases"/>
    <property type="match status" value="1"/>
</dbReference>
<dbReference type="Pfam" id="PF13649">
    <property type="entry name" value="Methyltransf_25"/>
    <property type="match status" value="1"/>
</dbReference>
<accession>A0ABM7PA79</accession>
<dbReference type="EMBL" id="AP024485">
    <property type="protein sequence ID" value="BCS89925.1"/>
    <property type="molecule type" value="Genomic_DNA"/>
</dbReference>
<dbReference type="GO" id="GO:0032259">
    <property type="term" value="P:methylation"/>
    <property type="evidence" value="ECO:0007669"/>
    <property type="project" value="UniProtKB-KW"/>
</dbReference>
<evidence type="ECO:0000313" key="2">
    <source>
        <dbReference type="EMBL" id="BCS89925.1"/>
    </source>
</evidence>
<keyword evidence="3" id="KW-1185">Reference proteome</keyword>
<sequence>MSVPNIDWNTVWQLCHKKNSRHKYNKVAFWDKRAPEFTRSVKETDYILQFLEMMNPQPEWTVLDMGCAAGTLAIPLAKKVRSVTAVDPSPRMRELLQERCEKEGIENVRVVDGSWEQDWDELDIHPHDVFMASRSLLMDDLSASIAKAQDFTRQKVFLSTLVGNGPHDPRILSAVDRKFTPGLDYIIVLNVLRQMGIYADVSFTRNSSRKVYPDHESALNDVRWMVHDMSEDEEAKLREYLQETLLPVENGLTMPVSSPVRWAVLSWDKQTGSDTDMVEE</sequence>
<keyword evidence="2" id="KW-0808">Transferase</keyword>
<dbReference type="InterPro" id="IPR029063">
    <property type="entry name" value="SAM-dependent_MTases_sf"/>
</dbReference>
<dbReference type="PANTHER" id="PTHR43667">
    <property type="entry name" value="CYCLOPROPANE-FATTY-ACYL-PHOSPHOLIPID SYNTHASE"/>
    <property type="match status" value="1"/>
</dbReference>
<gene>
    <name evidence="2" type="ORF">PSDVSF_31670</name>
</gene>
<dbReference type="InterPro" id="IPR041698">
    <property type="entry name" value="Methyltransf_25"/>
</dbReference>
<dbReference type="SUPFAM" id="SSF53335">
    <property type="entry name" value="S-adenosyl-L-methionine-dependent methyltransferases"/>
    <property type="match status" value="1"/>
</dbReference>
<dbReference type="Gene3D" id="3.40.50.150">
    <property type="entry name" value="Vaccinia Virus protein VP39"/>
    <property type="match status" value="1"/>
</dbReference>
<dbReference type="PANTHER" id="PTHR43667:SF2">
    <property type="entry name" value="FATTY ACID C-METHYL TRANSFERASE"/>
    <property type="match status" value="1"/>
</dbReference>
<reference evidence="2" key="1">
    <citation type="journal article" date="2022" name="Arch. Microbiol.">
        <title>Pseudodesulfovibrio sediminis sp. nov., a mesophilic and neutrophilic sulfate-reducing bacterium isolated from sediment of a brackish lake.</title>
        <authorList>
            <person name="Takahashi A."/>
            <person name="Kojima H."/>
            <person name="Watanabe M."/>
            <person name="Fukui M."/>
        </authorList>
    </citation>
    <scope>NUCLEOTIDE SEQUENCE</scope>
    <source>
        <strain evidence="2">SF6</strain>
    </source>
</reference>
<dbReference type="Proteomes" id="UP001053296">
    <property type="component" value="Chromosome"/>
</dbReference>
<organism evidence="2 3">
    <name type="scientific">Pseudodesulfovibrio sediminis</name>
    <dbReference type="NCBI Taxonomy" id="2810563"/>
    <lineage>
        <taxon>Bacteria</taxon>
        <taxon>Pseudomonadati</taxon>
        <taxon>Thermodesulfobacteriota</taxon>
        <taxon>Desulfovibrionia</taxon>
        <taxon>Desulfovibrionales</taxon>
        <taxon>Desulfovibrionaceae</taxon>
    </lineage>
</organism>